<keyword evidence="2" id="KW-1185">Reference proteome</keyword>
<proteinExistence type="predicted"/>
<evidence type="ECO:0000313" key="2">
    <source>
        <dbReference type="Proteomes" id="UP000813461"/>
    </source>
</evidence>
<name>A0A8K0RHJ5_9PLEO</name>
<sequence>MASFNTTPCCWSCFNTNPRCEYCRRPVGDNSTLQTPVNIRPAFQIPVIAAFNLQAIHNYYGINWEGINNDLLMLRNRWPYLRDRMDSANRWFNGKSTLLVQRRRASKNAPAIVLEDADGNVPTMDAMTWNEYGGNMDQGMLVCLSLKSAKVKHMDNCACRKCLRALCANEFFRKGMGIMSKEQIMREAYTAQEWASMLDGQMKEAMKYMSPDKARIQEYIWWR</sequence>
<dbReference type="AlphaFoldDB" id="A0A8K0RHJ5"/>
<reference evidence="1" key="1">
    <citation type="journal article" date="2021" name="Nat. Commun.">
        <title>Genetic determinants of endophytism in the Arabidopsis root mycobiome.</title>
        <authorList>
            <person name="Mesny F."/>
            <person name="Miyauchi S."/>
            <person name="Thiergart T."/>
            <person name="Pickel B."/>
            <person name="Atanasova L."/>
            <person name="Karlsson M."/>
            <person name="Huettel B."/>
            <person name="Barry K.W."/>
            <person name="Haridas S."/>
            <person name="Chen C."/>
            <person name="Bauer D."/>
            <person name="Andreopoulos W."/>
            <person name="Pangilinan J."/>
            <person name="LaButti K."/>
            <person name="Riley R."/>
            <person name="Lipzen A."/>
            <person name="Clum A."/>
            <person name="Drula E."/>
            <person name="Henrissat B."/>
            <person name="Kohler A."/>
            <person name="Grigoriev I.V."/>
            <person name="Martin F.M."/>
            <person name="Hacquard S."/>
        </authorList>
    </citation>
    <scope>NUCLEOTIDE SEQUENCE</scope>
    <source>
        <strain evidence="1">MPI-SDFR-AT-0120</strain>
    </source>
</reference>
<comment type="caution">
    <text evidence="1">The sequence shown here is derived from an EMBL/GenBank/DDBJ whole genome shotgun (WGS) entry which is preliminary data.</text>
</comment>
<gene>
    <name evidence="1" type="ORF">FB567DRAFT_624781</name>
</gene>
<accession>A0A8K0RHJ5</accession>
<organism evidence="1 2">
    <name type="scientific">Paraphoma chrysanthemicola</name>
    <dbReference type="NCBI Taxonomy" id="798071"/>
    <lineage>
        <taxon>Eukaryota</taxon>
        <taxon>Fungi</taxon>
        <taxon>Dikarya</taxon>
        <taxon>Ascomycota</taxon>
        <taxon>Pezizomycotina</taxon>
        <taxon>Dothideomycetes</taxon>
        <taxon>Pleosporomycetidae</taxon>
        <taxon>Pleosporales</taxon>
        <taxon>Pleosporineae</taxon>
        <taxon>Phaeosphaeriaceae</taxon>
        <taxon>Paraphoma</taxon>
    </lineage>
</organism>
<evidence type="ECO:0000313" key="1">
    <source>
        <dbReference type="EMBL" id="KAH7093532.1"/>
    </source>
</evidence>
<dbReference type="EMBL" id="JAGMVJ010000002">
    <property type="protein sequence ID" value="KAH7093532.1"/>
    <property type="molecule type" value="Genomic_DNA"/>
</dbReference>
<dbReference type="Proteomes" id="UP000813461">
    <property type="component" value="Unassembled WGS sequence"/>
</dbReference>
<protein>
    <submittedName>
        <fullName evidence="1">Uncharacterized protein</fullName>
    </submittedName>
</protein>